<name>B1KJD7_SHEWM</name>
<feature type="chain" id="PRO_5002764567" description="Lipoprotein" evidence="1">
    <location>
        <begin position="21"/>
        <end position="115"/>
    </location>
</feature>
<dbReference type="AlphaFoldDB" id="B1KJD7"/>
<evidence type="ECO:0000313" key="2">
    <source>
        <dbReference type="EMBL" id="ACA88609.1"/>
    </source>
</evidence>
<keyword evidence="1" id="KW-0732">Signal</keyword>
<organism evidence="2 3">
    <name type="scientific">Shewanella woodyi (strain ATCC 51908 / MS32)</name>
    <dbReference type="NCBI Taxonomy" id="392500"/>
    <lineage>
        <taxon>Bacteria</taxon>
        <taxon>Pseudomonadati</taxon>
        <taxon>Pseudomonadota</taxon>
        <taxon>Gammaproteobacteria</taxon>
        <taxon>Alteromonadales</taxon>
        <taxon>Shewanellaceae</taxon>
        <taxon>Shewanella</taxon>
    </lineage>
</organism>
<dbReference type="KEGG" id="swd:Swoo_4356"/>
<proteinExistence type="predicted"/>
<dbReference type="Proteomes" id="UP000002168">
    <property type="component" value="Chromosome"/>
</dbReference>
<evidence type="ECO:0008006" key="4">
    <source>
        <dbReference type="Google" id="ProtNLM"/>
    </source>
</evidence>
<dbReference type="EMBL" id="CP000961">
    <property type="protein sequence ID" value="ACA88609.1"/>
    <property type="molecule type" value="Genomic_DNA"/>
</dbReference>
<dbReference type="eggNOG" id="COG3040">
    <property type="taxonomic scope" value="Bacteria"/>
</dbReference>
<keyword evidence="3" id="KW-1185">Reference proteome</keyword>
<sequence precursor="true">MNKLLSFFMLILLLSGCAKPLPEDKLDYVGEWQSSEMGLLILDDGTVAYKRLKGGGSTSINGPLQEFIGDDFVVGVLFMTTTFDVSEPPHEVDGSWKMTVDGVRLTKVSEEYSEY</sequence>
<dbReference type="RefSeq" id="WP_012326935.1">
    <property type="nucleotide sequence ID" value="NC_010506.1"/>
</dbReference>
<protein>
    <recommendedName>
        <fullName evidence="4">Lipoprotein</fullName>
    </recommendedName>
</protein>
<dbReference type="STRING" id="392500.Swoo_4356"/>
<evidence type="ECO:0000256" key="1">
    <source>
        <dbReference type="SAM" id="SignalP"/>
    </source>
</evidence>
<accession>B1KJD7</accession>
<dbReference type="HOGENOM" id="CLU_152541_0_0_6"/>
<reference evidence="2 3" key="1">
    <citation type="submission" date="2008-02" db="EMBL/GenBank/DDBJ databases">
        <title>Complete sequence of Shewanella woodyi ATCC 51908.</title>
        <authorList>
            <consortium name="US DOE Joint Genome Institute"/>
            <person name="Copeland A."/>
            <person name="Lucas S."/>
            <person name="Lapidus A."/>
            <person name="Glavina del Rio T."/>
            <person name="Dalin E."/>
            <person name="Tice H."/>
            <person name="Bruce D."/>
            <person name="Goodwin L."/>
            <person name="Pitluck S."/>
            <person name="Sims D."/>
            <person name="Brettin T."/>
            <person name="Detter J.C."/>
            <person name="Han C."/>
            <person name="Kuske C.R."/>
            <person name="Schmutz J."/>
            <person name="Larimer F."/>
            <person name="Land M."/>
            <person name="Hauser L."/>
            <person name="Kyrpides N."/>
            <person name="Lykidis A."/>
            <person name="Zhao J.-S."/>
            <person name="Richardson P."/>
        </authorList>
    </citation>
    <scope>NUCLEOTIDE SEQUENCE [LARGE SCALE GENOMIC DNA]</scope>
    <source>
        <strain evidence="3">ATCC 51908 / MS32</strain>
    </source>
</reference>
<feature type="signal peptide" evidence="1">
    <location>
        <begin position="1"/>
        <end position="20"/>
    </location>
</feature>
<evidence type="ECO:0000313" key="3">
    <source>
        <dbReference type="Proteomes" id="UP000002168"/>
    </source>
</evidence>
<dbReference type="PROSITE" id="PS51257">
    <property type="entry name" value="PROKAR_LIPOPROTEIN"/>
    <property type="match status" value="1"/>
</dbReference>
<gene>
    <name evidence="2" type="ordered locus">Swoo_4356</name>
</gene>